<name>A0A6J6V882_9ZZZZ</name>
<evidence type="ECO:0000313" key="2">
    <source>
        <dbReference type="EMBL" id="CAB4767399.1"/>
    </source>
</evidence>
<feature type="transmembrane region" description="Helical" evidence="1">
    <location>
        <begin position="7"/>
        <end position="28"/>
    </location>
</feature>
<dbReference type="SUPFAM" id="SSF63829">
    <property type="entry name" value="Calcium-dependent phosphotriesterase"/>
    <property type="match status" value="1"/>
</dbReference>
<keyword evidence="1" id="KW-0812">Transmembrane</keyword>
<dbReference type="InterPro" id="IPR010620">
    <property type="entry name" value="SBBP_repeat"/>
</dbReference>
<dbReference type="InterPro" id="IPR052918">
    <property type="entry name" value="Motility_Chemotaxis_Reg"/>
</dbReference>
<dbReference type="Pfam" id="PF06739">
    <property type="entry name" value="SBBP"/>
    <property type="match status" value="2"/>
</dbReference>
<dbReference type="SUPFAM" id="SSF101898">
    <property type="entry name" value="NHL repeat"/>
    <property type="match status" value="1"/>
</dbReference>
<protein>
    <submittedName>
        <fullName evidence="2">Unannotated protein</fullName>
    </submittedName>
</protein>
<dbReference type="AlphaFoldDB" id="A0A6J6V882"/>
<dbReference type="SUPFAM" id="SSF75011">
    <property type="entry name" value="3-carboxy-cis,cis-mucoante lactonizing enzyme"/>
    <property type="match status" value="1"/>
</dbReference>
<proteinExistence type="predicted"/>
<accession>A0A6J6V882</accession>
<sequence length="847" mass="86983">MGRRRSIWGIGTVVGILVGGLGGAVLGGQSAGAVSPSSTPSWARQFGTSESDSAIDVAVARNGTVYSVGYTAGSLSGTGAGNADVWVSRHNPSGSRRWTKQFGTPGIEYVYGVAVSARNEIYVVGGSEGSLVGTNVNTAFTDAFIAKFDSNGRRKWIRQIASSNGGDDEARSVAVNSAGEVYVGGTTTGDLTGPGANQGNTDLWVARFDRNGNRSWLAQYGTDQIDMVHNLAVSPAGAIHLVGETEGSLPGTAANQGGFDFFVVSYDRSGNRQTNLQWGTPEADSLSGVAVGTGGELYVTGWTEGTLPEAVSAGGRDGVLARIDLTPSPSFTWEHQIGSDLSDEWSDVVVRGTNVFVTGSTVGSLAEPSAGGYDIINARYSTTGQRKWIDQVGSTQFDDSNAIAVSSRGDLYLAAQTEGVLGTATSGNADAVVLKYTASRNAMWVSQLGNSGNEYFYGIAAASNGTTWSVGAIGGPGWGGADGDVDVLAAKHDSAGNDPLVVRFGTTESDYANGAAAGPAGSVVIVGSTQGDLAETNGGSSLGDTDGFVTMLDSSGAVVWTRQIGSIYSDSLNAVAVSSRGDIYVTGTVGGAVEGLAWSGDSDVIVAKYNRYGTRKWIRQAGTAEADYANGIGVARNGSVYVAGGTEGSFSSTPATGTRLPMLLRYDSNGNRKWGRQYSAGSGAGDFSSIAVTPGGDVYAGGTTSGSVQAGVANQGIRDLFVVRVDRNGNMRWARQYGTAGSDRVYGVAVRPNGTVTVVGTTEGALGTSETFLGANPAAGDDDIVLMRFDRNGRRTVLRQWGTSEFDEATAVAVVPNGTVYVGGSTAGALGELNAGDMDAVTIRFPA</sequence>
<dbReference type="Gene3D" id="2.80.10.50">
    <property type="match status" value="2"/>
</dbReference>
<dbReference type="Gene3D" id="2.120.10.30">
    <property type="entry name" value="TolB, C-terminal domain"/>
    <property type="match status" value="1"/>
</dbReference>
<gene>
    <name evidence="2" type="ORF">UFOPK2806_02201</name>
    <name evidence="3" type="ORF">UFOPK4306_02112</name>
</gene>
<keyword evidence="1" id="KW-1133">Transmembrane helix</keyword>
<dbReference type="PANTHER" id="PTHR35580:SF1">
    <property type="entry name" value="PHYTASE-LIKE DOMAIN-CONTAINING PROTEIN"/>
    <property type="match status" value="1"/>
</dbReference>
<evidence type="ECO:0000256" key="1">
    <source>
        <dbReference type="SAM" id="Phobius"/>
    </source>
</evidence>
<dbReference type="EMBL" id="CAEZYY010000043">
    <property type="protein sequence ID" value="CAB4767399.1"/>
    <property type="molecule type" value="Genomic_DNA"/>
</dbReference>
<reference evidence="2" key="1">
    <citation type="submission" date="2020-05" db="EMBL/GenBank/DDBJ databases">
        <authorList>
            <person name="Chiriac C."/>
            <person name="Salcher M."/>
            <person name="Ghai R."/>
            <person name="Kavagutti S V."/>
        </authorList>
    </citation>
    <scope>NUCLEOTIDE SEQUENCE</scope>
</reference>
<keyword evidence="1" id="KW-0472">Membrane</keyword>
<dbReference type="EMBL" id="CAFBQP010000105">
    <property type="protein sequence ID" value="CAB5067570.1"/>
    <property type="molecule type" value="Genomic_DNA"/>
</dbReference>
<organism evidence="2">
    <name type="scientific">freshwater metagenome</name>
    <dbReference type="NCBI Taxonomy" id="449393"/>
    <lineage>
        <taxon>unclassified sequences</taxon>
        <taxon>metagenomes</taxon>
        <taxon>ecological metagenomes</taxon>
    </lineage>
</organism>
<dbReference type="PANTHER" id="PTHR35580">
    <property type="entry name" value="CELL SURFACE GLYCOPROTEIN (S-LAYER PROTEIN)-LIKE PROTEIN"/>
    <property type="match status" value="1"/>
</dbReference>
<evidence type="ECO:0000313" key="3">
    <source>
        <dbReference type="EMBL" id="CAB5067570.1"/>
    </source>
</evidence>
<dbReference type="InterPro" id="IPR011042">
    <property type="entry name" value="6-blade_b-propeller_TolB-like"/>
</dbReference>